<evidence type="ECO:0000256" key="3">
    <source>
        <dbReference type="ARBA" id="ARBA00022801"/>
    </source>
</evidence>
<dbReference type="GO" id="GO:0019783">
    <property type="term" value="F:ubiquitin-like protein peptidase activity"/>
    <property type="evidence" value="ECO:0007669"/>
    <property type="project" value="UniProtKB-ARBA"/>
</dbReference>
<feature type="region of interest" description="Disordered" evidence="4">
    <location>
        <begin position="331"/>
        <end position="402"/>
    </location>
</feature>
<feature type="region of interest" description="Disordered" evidence="4">
    <location>
        <begin position="1218"/>
        <end position="1248"/>
    </location>
</feature>
<proteinExistence type="inferred from homology"/>
<reference evidence="6" key="1">
    <citation type="submission" date="2023-06" db="EMBL/GenBank/DDBJ databases">
        <authorList>
            <consortium name="Lawrence Berkeley National Laboratory"/>
            <person name="Ahrendt S."/>
            <person name="Sahu N."/>
            <person name="Indic B."/>
            <person name="Wong-Bajracharya J."/>
            <person name="Merenyi Z."/>
            <person name="Ke H.-M."/>
            <person name="Monk M."/>
            <person name="Kocsube S."/>
            <person name="Drula E."/>
            <person name="Lipzen A."/>
            <person name="Balint B."/>
            <person name="Henrissat B."/>
            <person name="Andreopoulos B."/>
            <person name="Martin F.M."/>
            <person name="Harder C.B."/>
            <person name="Rigling D."/>
            <person name="Ford K.L."/>
            <person name="Foster G.D."/>
            <person name="Pangilinan J."/>
            <person name="Papanicolaou A."/>
            <person name="Barry K."/>
            <person name="LaButti K."/>
            <person name="Viragh M."/>
            <person name="Koriabine M."/>
            <person name="Yan M."/>
            <person name="Riley R."/>
            <person name="Champramary S."/>
            <person name="Plett K.L."/>
            <person name="Tsai I.J."/>
            <person name="Slot J."/>
            <person name="Sipos G."/>
            <person name="Plett J."/>
            <person name="Nagy L.G."/>
            <person name="Grigoriev I.V."/>
        </authorList>
    </citation>
    <scope>NUCLEOTIDE SEQUENCE</scope>
    <source>
        <strain evidence="6">FPL87.14</strain>
    </source>
</reference>
<keyword evidence="2" id="KW-0645">Protease</keyword>
<keyword evidence="7" id="KW-1185">Reference proteome</keyword>
<feature type="compositionally biased region" description="Polar residues" evidence="4">
    <location>
        <begin position="983"/>
        <end position="996"/>
    </location>
</feature>
<feature type="compositionally biased region" description="Basic and acidic residues" evidence="4">
    <location>
        <begin position="335"/>
        <end position="345"/>
    </location>
</feature>
<organism evidence="6 7">
    <name type="scientific">Armillaria borealis</name>
    <dbReference type="NCBI Taxonomy" id="47425"/>
    <lineage>
        <taxon>Eukaryota</taxon>
        <taxon>Fungi</taxon>
        <taxon>Dikarya</taxon>
        <taxon>Basidiomycota</taxon>
        <taxon>Agaricomycotina</taxon>
        <taxon>Agaricomycetes</taxon>
        <taxon>Agaricomycetidae</taxon>
        <taxon>Agaricales</taxon>
        <taxon>Marasmiineae</taxon>
        <taxon>Physalacriaceae</taxon>
        <taxon>Armillaria</taxon>
    </lineage>
</organism>
<dbReference type="EMBL" id="JAUEPT010000164">
    <property type="protein sequence ID" value="KAK0430200.1"/>
    <property type="molecule type" value="Genomic_DNA"/>
</dbReference>
<dbReference type="InterPro" id="IPR003653">
    <property type="entry name" value="Peptidase_C48_C"/>
</dbReference>
<evidence type="ECO:0000256" key="4">
    <source>
        <dbReference type="SAM" id="MobiDB-lite"/>
    </source>
</evidence>
<gene>
    <name evidence="6" type="ORF">EV421DRAFT_1744378</name>
</gene>
<comment type="similarity">
    <text evidence="1">Belongs to the peptidase C48 family.</text>
</comment>
<evidence type="ECO:0000313" key="7">
    <source>
        <dbReference type="Proteomes" id="UP001175226"/>
    </source>
</evidence>
<protein>
    <recommendedName>
        <fullName evidence="5">Ubiquitin-like protease family profile domain-containing protein</fullName>
    </recommendedName>
</protein>
<feature type="compositionally biased region" description="Polar residues" evidence="4">
    <location>
        <begin position="1037"/>
        <end position="1051"/>
    </location>
</feature>
<evidence type="ECO:0000259" key="5">
    <source>
        <dbReference type="Pfam" id="PF02902"/>
    </source>
</evidence>
<dbReference type="SUPFAM" id="SSF54001">
    <property type="entry name" value="Cysteine proteinases"/>
    <property type="match status" value="1"/>
</dbReference>
<feature type="region of interest" description="Disordered" evidence="4">
    <location>
        <begin position="949"/>
        <end position="1054"/>
    </location>
</feature>
<feature type="domain" description="Ubiquitin-like protease family profile" evidence="5">
    <location>
        <begin position="1376"/>
        <end position="1411"/>
    </location>
</feature>
<name>A0AA39IUN9_9AGAR</name>
<keyword evidence="3" id="KW-0378">Hydrolase</keyword>
<dbReference type="Pfam" id="PF02902">
    <property type="entry name" value="Peptidase_C48"/>
    <property type="match status" value="1"/>
</dbReference>
<feature type="compositionally biased region" description="Basic residues" evidence="4">
    <location>
        <begin position="1023"/>
        <end position="1032"/>
    </location>
</feature>
<evidence type="ECO:0000256" key="1">
    <source>
        <dbReference type="ARBA" id="ARBA00005234"/>
    </source>
</evidence>
<dbReference type="Gene3D" id="2.60.120.650">
    <property type="entry name" value="Cupin"/>
    <property type="match status" value="1"/>
</dbReference>
<feature type="compositionally biased region" description="Basic residues" evidence="4">
    <location>
        <begin position="365"/>
        <end position="378"/>
    </location>
</feature>
<dbReference type="Gene3D" id="3.40.395.10">
    <property type="entry name" value="Adenoviral Proteinase, Chain A"/>
    <property type="match status" value="1"/>
</dbReference>
<evidence type="ECO:0000313" key="6">
    <source>
        <dbReference type="EMBL" id="KAK0430200.1"/>
    </source>
</evidence>
<dbReference type="Proteomes" id="UP001175226">
    <property type="component" value="Unassembled WGS sequence"/>
</dbReference>
<dbReference type="GO" id="GO:0008234">
    <property type="term" value="F:cysteine-type peptidase activity"/>
    <property type="evidence" value="ECO:0007669"/>
    <property type="project" value="InterPro"/>
</dbReference>
<evidence type="ECO:0000256" key="2">
    <source>
        <dbReference type="ARBA" id="ARBA00022670"/>
    </source>
</evidence>
<comment type="caution">
    <text evidence="6">The sequence shown here is derived from an EMBL/GenBank/DDBJ whole genome shotgun (WGS) entry which is preliminary data.</text>
</comment>
<dbReference type="InterPro" id="IPR038765">
    <property type="entry name" value="Papain-like_cys_pep_sf"/>
</dbReference>
<accession>A0AA39IUN9</accession>
<dbReference type="SUPFAM" id="SSF51197">
    <property type="entry name" value="Clavaminate synthase-like"/>
    <property type="match status" value="1"/>
</dbReference>
<feature type="compositionally biased region" description="Low complexity" evidence="4">
    <location>
        <begin position="997"/>
        <end position="1014"/>
    </location>
</feature>
<dbReference type="GO" id="GO:0006508">
    <property type="term" value="P:proteolysis"/>
    <property type="evidence" value="ECO:0007669"/>
    <property type="project" value="UniProtKB-KW"/>
</dbReference>
<sequence length="1432" mass="159515">MEAQKRVELVKALISWCLVDELMRCEGIDDGEFKVDYSVNFKPTQALTKWVAHLGDWPAVLQSAYLSRESTQEKADLPALTGADLSTEQTELWKDLQAALSWNCRGHLSYWHKLLQLIEGVAWQLRWMRHTRGDPQAYSDKLQAFALQHGYSEVWQQIQGSISTVAPHNKDAITTLLHCVTISPLILFKWARDAAPPLVQCLMYACGVDDRDKPAKLRDVERGMWSMLLGVAVGMFTAEQALLSFLQLCSTDLHDSSPVLQGSPWFDVPMRLKHPRGSQTSSIEVASDAGVTLQPIDTPPVDKRPINFLRPDVLLADIAASMALGADVSVPESNMEERLRPKHQLEAQGGLSEDAGDEKDLKVPPTKKKQKKKSKTKSKAVVSSEDEEPDTQQPIASGSEAVPLIQQKPPCLRLSKQELAQYAQKGANDKDSIWRSTFLQIDCLKASNPFERDILESLLACRTDRPGENPPWLDRTDGYSSIVHLRYSETVKVLPLFHERSILVTNVPQGPKKELRDLDTPIIVHESVHRVTEGSAHSVKPTVEITSTLQTVLDEGSKGATGQVLNALTLPMPDTTLQTPLFHQVASHLEACKVTCAIGSDLLSAPFPAAALSWGLAMVAGAVTPPHSDFGGSAVKIQALAGRKIWFVINKRKRSEGIDSWDTFVHDFHRDSKVNKDVYECEVVLVEPGTIWFQRPNTLHAIVTETNSLIFGQHFFLASAIHSVVMGWIHTAFLSFAITNVEHRDMRVLLLQMMAYWKKVITEEEDLAAHEGHVPDISTHDGFLNLCALGNLLIYLPAFSGRKDRHWNDLRFAVAQYWEVASWANQHLALTGLHETGDVYKAHVAFKLSALQFGQALIDYHEAVKKSHLYEVIDNEDRLHRTWFRTDVVKLCEDVIGDELKREQRQAERPQEDSLFWHPPFDISRVEAFADIPDHVDILRYDNIDFGDDAAQGDESDSSLLTSVSGTPEPKDGSSAGPLMQLASPTHKGNPNNQIVSDSESSASSESSQSSLSAPRDQATPQKGKRSKTKHRLSMDSDGSTDPQSSSNDSDSAFLDTQEGASQASYAYNQSSPHDGTPVDWSALIANVELAKDQGEAEHAHPVEGKPVSVVEFGDDELGEEYLRFMSADAFSHGLTDEKGAHACVDIPLTSKRPLDESVEEEEMMVKCPRVLSPSPASDIGALIMATSQSFVGLSRVGLPPDLVQQIIVIDSGLRDCQATDSDKDEDSQIYEISDKDKEDEPESPAEVSQWRDEFQKGLHDYLKDHQPVISLLEHDESQTSPCDLYQCVCSLLEVNPQSMWRFYGRSTRLDRGSLRRLLKMGNSWLDDGMVSVVLQVLCRHYSTWGMAESVALASKNAAVKAFKRLMKAHIELGTCDFILPIHEDKHWVLFHLNLPSHQMVCYDSLGGDEDELRDIYERLWDLIKPVTPNPD</sequence>